<keyword evidence="2" id="KW-0812">Transmembrane</keyword>
<sequence length="291" mass="31584">MANNSSARAVRLFILFGLIGLSLVGYRIERNYQRDQAIAELNRVSQSPSPTASTDISPALSPTASLAESPLSSAATTTPTPNTTVTPTPTPTPVQSSSPNQLSLAVPFTVQAPGGSWVEPYKEGCEEAVIIMIEAYLRGNRAAELDGDTVKARIDRAVAWQQANFGGHYDLELERIAMLAEADFGLRARVVERATLADLKKEIQAGRPVIIPADGQALKNPFFQNPGPPYHVLVMIGYDDRQGEIITNENGTRRGANFRYSYSRLAEAWADYDIASQSATGPRNYLTLSLD</sequence>
<evidence type="ECO:0000256" key="2">
    <source>
        <dbReference type="SAM" id="Phobius"/>
    </source>
</evidence>
<proteinExistence type="predicted"/>
<dbReference type="Proteomes" id="UP000316253">
    <property type="component" value="Unassembled WGS sequence"/>
</dbReference>
<evidence type="ECO:0000259" key="3">
    <source>
        <dbReference type="Pfam" id="PF13529"/>
    </source>
</evidence>
<feature type="compositionally biased region" description="Low complexity" evidence="1">
    <location>
        <begin position="57"/>
        <end position="99"/>
    </location>
</feature>
<dbReference type="InterPro" id="IPR039564">
    <property type="entry name" value="Peptidase_C39-like"/>
</dbReference>
<dbReference type="Pfam" id="PF13529">
    <property type="entry name" value="Peptidase_C39_2"/>
    <property type="match status" value="1"/>
</dbReference>
<keyword evidence="2" id="KW-1133">Transmembrane helix</keyword>
<keyword evidence="2" id="KW-0472">Membrane</keyword>
<reference evidence="4 5" key="1">
    <citation type="submission" date="2017-08" db="EMBL/GenBank/DDBJ databases">
        <title>Mechanisms for carbon and nitrogen cycling indicate functional differentiation within the Candidate Phyla Radiation.</title>
        <authorList>
            <person name="Danczak R.E."/>
            <person name="Johnston M.D."/>
            <person name="Kenah C."/>
            <person name="Slattery M."/>
            <person name="Wrighton K.C."/>
            <person name="Wilkins M.J."/>
        </authorList>
    </citation>
    <scope>NUCLEOTIDE SEQUENCE [LARGE SCALE GENOMIC DNA]</scope>
    <source>
        <strain evidence="4">Gr01-1014_85</strain>
    </source>
</reference>
<protein>
    <recommendedName>
        <fullName evidence="3">Peptidase C39-like domain-containing protein</fullName>
    </recommendedName>
</protein>
<dbReference type="AlphaFoldDB" id="A0A554JDZ6"/>
<feature type="domain" description="Peptidase C39-like" evidence="3">
    <location>
        <begin position="105"/>
        <end position="248"/>
    </location>
</feature>
<evidence type="ECO:0000256" key="1">
    <source>
        <dbReference type="SAM" id="MobiDB-lite"/>
    </source>
</evidence>
<gene>
    <name evidence="4" type="ORF">CEO22_19</name>
</gene>
<evidence type="ECO:0000313" key="4">
    <source>
        <dbReference type="EMBL" id="TSC66613.1"/>
    </source>
</evidence>
<dbReference type="Gene3D" id="3.90.70.10">
    <property type="entry name" value="Cysteine proteinases"/>
    <property type="match status" value="1"/>
</dbReference>
<organism evidence="4 5">
    <name type="scientific">Candidatus Berkelbacteria bacterium Gr01-1014_85</name>
    <dbReference type="NCBI Taxonomy" id="2017150"/>
    <lineage>
        <taxon>Bacteria</taxon>
        <taxon>Candidatus Berkelbacteria</taxon>
    </lineage>
</organism>
<dbReference type="EMBL" id="VMFD01000001">
    <property type="protein sequence ID" value="TSC66613.1"/>
    <property type="molecule type" value="Genomic_DNA"/>
</dbReference>
<accession>A0A554JDZ6</accession>
<evidence type="ECO:0000313" key="5">
    <source>
        <dbReference type="Proteomes" id="UP000316253"/>
    </source>
</evidence>
<name>A0A554JDZ6_9BACT</name>
<feature type="region of interest" description="Disordered" evidence="1">
    <location>
        <begin position="43"/>
        <end position="100"/>
    </location>
</feature>
<comment type="caution">
    <text evidence="4">The sequence shown here is derived from an EMBL/GenBank/DDBJ whole genome shotgun (WGS) entry which is preliminary data.</text>
</comment>
<feature type="compositionally biased region" description="Polar residues" evidence="1">
    <location>
        <begin position="43"/>
        <end position="56"/>
    </location>
</feature>
<feature type="transmembrane region" description="Helical" evidence="2">
    <location>
        <begin position="12"/>
        <end position="28"/>
    </location>
</feature>